<name>A0AAJ7C5H0_CEPCN</name>
<keyword evidence="4" id="KW-0226">DNA condensation</keyword>
<dbReference type="PANTHER" id="PTHR14222">
    <property type="entry name" value="CONDENSIN"/>
    <property type="match status" value="1"/>
</dbReference>
<dbReference type="GO" id="GO:0051301">
    <property type="term" value="P:cell division"/>
    <property type="evidence" value="ECO:0007669"/>
    <property type="project" value="UniProtKB-KW"/>
</dbReference>
<dbReference type="Gene3D" id="1.25.10.10">
    <property type="entry name" value="Leucine-rich Repeat Variant"/>
    <property type="match status" value="2"/>
</dbReference>
<dbReference type="InterPro" id="IPR026971">
    <property type="entry name" value="CND1/NCAPD3"/>
</dbReference>
<evidence type="ECO:0000256" key="1">
    <source>
        <dbReference type="ARBA" id="ARBA00004123"/>
    </source>
</evidence>
<evidence type="ECO:0000256" key="7">
    <source>
        <dbReference type="SAM" id="MobiDB-lite"/>
    </source>
</evidence>
<dbReference type="InterPro" id="IPR011989">
    <property type="entry name" value="ARM-like"/>
</dbReference>
<organism evidence="9 10">
    <name type="scientific">Cephus cinctus</name>
    <name type="common">Wheat stem sawfly</name>
    <dbReference type="NCBI Taxonomy" id="211228"/>
    <lineage>
        <taxon>Eukaryota</taxon>
        <taxon>Metazoa</taxon>
        <taxon>Ecdysozoa</taxon>
        <taxon>Arthropoda</taxon>
        <taxon>Hexapoda</taxon>
        <taxon>Insecta</taxon>
        <taxon>Pterygota</taxon>
        <taxon>Neoptera</taxon>
        <taxon>Endopterygota</taxon>
        <taxon>Hymenoptera</taxon>
        <taxon>Cephoidea</taxon>
        <taxon>Cephidae</taxon>
        <taxon>Cephus</taxon>
    </lineage>
</organism>
<dbReference type="Pfam" id="PF12717">
    <property type="entry name" value="Cnd1"/>
    <property type="match status" value="1"/>
</dbReference>
<evidence type="ECO:0000256" key="5">
    <source>
        <dbReference type="ARBA" id="ARBA00023242"/>
    </source>
</evidence>
<proteinExistence type="predicted"/>
<dbReference type="RefSeq" id="XP_015602262.1">
    <property type="nucleotide sequence ID" value="XM_015746776.2"/>
</dbReference>
<evidence type="ECO:0000256" key="6">
    <source>
        <dbReference type="ARBA" id="ARBA00023306"/>
    </source>
</evidence>
<dbReference type="GO" id="GO:0005634">
    <property type="term" value="C:nucleus"/>
    <property type="evidence" value="ECO:0007669"/>
    <property type="project" value="UniProtKB-SubCell"/>
</dbReference>
<evidence type="ECO:0000313" key="9">
    <source>
        <dbReference type="Proteomes" id="UP000694920"/>
    </source>
</evidence>
<dbReference type="GO" id="GO:0007076">
    <property type="term" value="P:mitotic chromosome condensation"/>
    <property type="evidence" value="ECO:0007669"/>
    <property type="project" value="InterPro"/>
</dbReference>
<dbReference type="InterPro" id="IPR032682">
    <property type="entry name" value="Cnd1_C"/>
</dbReference>
<sequence length="1336" mass="151549">MEPLQVFDSFKLNVLNQVWVKSVWDGEFLIVDDLPDEYLLHLDSEDMGVLLTDAHTVVKTWMSENLDSNQLERCQRPEVSWQTLTALNINSHSLLAVLAYLMKSGQSSMADEDSRLSCLKATSLYFMLLAVPGSNAFHVFHPNLYHKAMETFKLSKHLTAKPVKRIQTTDLDNFYMQDEENISTLLNLEKITLVKGLNSTMYDLIMMLKTFCMRDQLRSLEITVHSLLEITKLETSINHFVAGNKNMDASITSLSYNAYVALQELCNPRHGAIDVTVRLISKYVLPHLLLNYVELPAKALMVIRDTTVDFLKNLLSTHEKQAELGITILIQHLMVKCPERVEARQKQAAVITKLMNLCKGNMYNSIIDDLILLAYHNKVSYRIFAQEIMGKVVLDNSNKLLNSKVKNLLIATTLSRCIDTSNMVRGKAMAIFAECINVENDKNGTIVNDIFKISNEDKPFLPVEELRRALAEDINPLPGSNTIMKMLMHRVEDERALVRRSALQILQDLVTAFPVLLDKIIPATGLRCRDPALSVRRYAVQVLTNILEKFYGHPNLVKEWVQAVLPQVFDIEIKVQEKVLEALQDMMLSKITPYSDDYEETADCLPWKILYYVTRMKMRKHLSKACSVWAQTKVITRSLIADVQSHIGTDNNLSAWILLEAFSQYKILPNMNLHFANYKELLSQDNFYANLVLEVLRNTWSSLDNEFLKKLHSDLLDSLWHFKVHFASVGLCLDIIGTILKHLNPDNANQLLQMSGSQLMKLSENEIKKIHDNNNTAEVAITCLRAMCTIGHASALCTDTISPSCLRTLQGLLLEWDSFPARLKNAKELRPAAITLLGQQAMRNREIAQEVTPILGKLMCQTTEGSSKVEAAIRVNSAKALADLCIRFTALVEPYLPDMCVSMKDPNPVVREVIVVLFIQLLLEDFIRVKGLFFFHILTMLSDTDETIRELTIFLIKERLLVKNKTLISQQFLQSIFHYNNYQDMNKFRTRRMREREKIALTLPGQRNQAKRRAIYNFMLEHLDPPGKLKLYVRLTNEVLAAVLNGSIHTKQEEGISVLKDALYIISREQLQPMASVKHTEDDVLDESTSPGNNSPSNALNIIVEEMKRHGLEVLLPILIKLKRKLKNSLPSVIADVTRLFIKVVSEYSKDKLSNLISEYPDLEKQIDQDIRQYGKKTKSDDEHTDEEECSSPSQPSPSNIASLSSKLLDPNRTPRIVIRRLSSLTYPGIPNLRSPPQNLYTNEQPGPSGNVQILTPTSATSANTLLFNAGPSCSSSPKSSRMDRSFRLCRYSPISPMRDKRLSVIFDDPDLVSNSMNTALSKSPGQRVQGENDSD</sequence>
<evidence type="ECO:0000256" key="4">
    <source>
        <dbReference type="ARBA" id="ARBA00023067"/>
    </source>
</evidence>
<dbReference type="KEGG" id="ccin:107271140"/>
<feature type="compositionally biased region" description="Polar residues" evidence="7">
    <location>
        <begin position="1235"/>
        <end position="1248"/>
    </location>
</feature>
<dbReference type="SUPFAM" id="SSF48371">
    <property type="entry name" value="ARM repeat"/>
    <property type="match status" value="1"/>
</dbReference>
<keyword evidence="2" id="KW-0132">Cell division</keyword>
<dbReference type="GO" id="GO:0000796">
    <property type="term" value="C:condensin complex"/>
    <property type="evidence" value="ECO:0007669"/>
    <property type="project" value="TreeGrafter"/>
</dbReference>
<protein>
    <submittedName>
        <fullName evidence="10">Condensin-2 complex subunit D3</fullName>
    </submittedName>
</protein>
<feature type="region of interest" description="Disordered" evidence="7">
    <location>
        <begin position="1228"/>
        <end position="1248"/>
    </location>
</feature>
<dbReference type="GO" id="GO:0042393">
    <property type="term" value="F:histone binding"/>
    <property type="evidence" value="ECO:0007669"/>
    <property type="project" value="TreeGrafter"/>
</dbReference>
<evidence type="ECO:0000256" key="3">
    <source>
        <dbReference type="ARBA" id="ARBA00022776"/>
    </source>
</evidence>
<evidence type="ECO:0000259" key="8">
    <source>
        <dbReference type="Pfam" id="PF12717"/>
    </source>
</evidence>
<dbReference type="GO" id="GO:0000779">
    <property type="term" value="C:condensed chromosome, centromeric region"/>
    <property type="evidence" value="ECO:0007669"/>
    <property type="project" value="TreeGrafter"/>
</dbReference>
<gene>
    <name evidence="10" type="primary">LOC107271140</name>
</gene>
<dbReference type="GeneID" id="107271140"/>
<feature type="domain" description="Condensin complex subunit 1 C-terminal" evidence="8">
    <location>
        <begin position="873"/>
        <end position="1024"/>
    </location>
</feature>
<comment type="subcellular location">
    <subcellularLocation>
        <location evidence="1">Nucleus</location>
    </subcellularLocation>
</comment>
<keyword evidence="6" id="KW-0131">Cell cycle</keyword>
<evidence type="ECO:0000313" key="10">
    <source>
        <dbReference type="RefSeq" id="XP_015602262.1"/>
    </source>
</evidence>
<dbReference type="Proteomes" id="UP000694920">
    <property type="component" value="Unplaced"/>
</dbReference>
<accession>A0AAJ7C5H0</accession>
<dbReference type="PANTHER" id="PTHR14222:SF1">
    <property type="entry name" value="CONDENSIN-2 COMPLEX SUBUNIT D3"/>
    <property type="match status" value="1"/>
</dbReference>
<keyword evidence="9" id="KW-1185">Reference proteome</keyword>
<dbReference type="InterPro" id="IPR016024">
    <property type="entry name" value="ARM-type_fold"/>
</dbReference>
<feature type="region of interest" description="Disordered" evidence="7">
    <location>
        <begin position="1317"/>
        <end position="1336"/>
    </location>
</feature>
<evidence type="ECO:0000256" key="2">
    <source>
        <dbReference type="ARBA" id="ARBA00022618"/>
    </source>
</evidence>
<dbReference type="GO" id="GO:0010032">
    <property type="term" value="P:meiotic chromosome condensation"/>
    <property type="evidence" value="ECO:0007669"/>
    <property type="project" value="TreeGrafter"/>
</dbReference>
<reference evidence="10" key="1">
    <citation type="submission" date="2025-08" db="UniProtKB">
        <authorList>
            <consortium name="RefSeq"/>
        </authorList>
    </citation>
    <scope>IDENTIFICATION</scope>
</reference>
<keyword evidence="5" id="KW-0539">Nucleus</keyword>
<feature type="region of interest" description="Disordered" evidence="7">
    <location>
        <begin position="1174"/>
        <end position="1207"/>
    </location>
</feature>
<keyword evidence="3" id="KW-0498">Mitosis</keyword>